<dbReference type="EMBL" id="LRGB01000704">
    <property type="protein sequence ID" value="KZS16524.1"/>
    <property type="molecule type" value="Genomic_DNA"/>
</dbReference>
<sequence length="332" mass="37280">MSTCKDHITFWNGEKMPIVGLGTWLSSKEEIQTAVNAALEAGYRHIDTAYLYSNEDAIGEVLQQWIKSGKVKREELFIVTKLPMIGNRSENVERFLRKSLQNLRLDYIDLYLIHAPIGLTAKHDDDLFPMNADGFVVLDNDTDLVDLWKAMEKQVDAGLAKSIGLSNFNEEQIERIVKTARIKPANLQVELHAEFQQKSLRDFCHKHGITIVAYAPLGSPGRNAFYTSLGMAVPGLPDLIQNPVVVKIAEKYKKSTAQVLLRYLMQLGLAVIPKSVTPARIHANFQVFDFDLTATDMTELGELDQGEKGRTFDLSTTLKGAEKHPENPFRGH</sequence>
<dbReference type="AlphaFoldDB" id="A0A164ZMP8"/>
<evidence type="ECO:0000256" key="6">
    <source>
        <dbReference type="PIRSR" id="PIRSR000097-3"/>
    </source>
</evidence>
<feature type="site" description="Lowers pKa of active site Tyr" evidence="6">
    <location>
        <position position="81"/>
    </location>
</feature>
<evidence type="ECO:0000259" key="7">
    <source>
        <dbReference type="Pfam" id="PF00248"/>
    </source>
</evidence>
<dbReference type="Pfam" id="PF00248">
    <property type="entry name" value="Aldo_ket_red"/>
    <property type="match status" value="1"/>
</dbReference>
<proteinExistence type="inferred from homology"/>
<dbReference type="InterPro" id="IPR020471">
    <property type="entry name" value="AKR"/>
</dbReference>
<dbReference type="PRINTS" id="PR00069">
    <property type="entry name" value="ALDKETRDTASE"/>
</dbReference>
<dbReference type="InterPro" id="IPR036812">
    <property type="entry name" value="NAD(P)_OxRdtase_dom_sf"/>
</dbReference>
<dbReference type="Proteomes" id="UP000076858">
    <property type="component" value="Unassembled WGS sequence"/>
</dbReference>
<dbReference type="PROSITE" id="PS00798">
    <property type="entry name" value="ALDOKETO_REDUCTASE_1"/>
    <property type="match status" value="1"/>
</dbReference>
<dbReference type="PIRSF" id="PIRSF000097">
    <property type="entry name" value="AKR"/>
    <property type="match status" value="1"/>
</dbReference>
<evidence type="ECO:0000256" key="1">
    <source>
        <dbReference type="ARBA" id="ARBA00007905"/>
    </source>
</evidence>
<dbReference type="STRING" id="35525.A0A164ZMP8"/>
<evidence type="ECO:0000256" key="5">
    <source>
        <dbReference type="PIRSR" id="PIRSR000097-2"/>
    </source>
</evidence>
<comment type="caution">
    <text evidence="8">The sequence shown here is derived from an EMBL/GenBank/DDBJ whole genome shotgun (WGS) entry which is preliminary data.</text>
</comment>
<dbReference type="FunFam" id="3.20.20.100:FF:000006">
    <property type="entry name" value="Aldo-keto reductase family 1 member A1"/>
    <property type="match status" value="1"/>
</dbReference>
<keyword evidence="2" id="KW-0521">NADP</keyword>
<dbReference type="GO" id="GO:0016491">
    <property type="term" value="F:oxidoreductase activity"/>
    <property type="evidence" value="ECO:0007669"/>
    <property type="project" value="UniProtKB-KW"/>
</dbReference>
<name>A0A164ZMP8_9CRUS</name>
<feature type="domain" description="NADP-dependent oxidoreductase" evidence="7">
    <location>
        <begin position="20"/>
        <end position="303"/>
    </location>
</feature>
<organism evidence="8 9">
    <name type="scientific">Daphnia magna</name>
    <dbReference type="NCBI Taxonomy" id="35525"/>
    <lineage>
        <taxon>Eukaryota</taxon>
        <taxon>Metazoa</taxon>
        <taxon>Ecdysozoa</taxon>
        <taxon>Arthropoda</taxon>
        <taxon>Crustacea</taxon>
        <taxon>Branchiopoda</taxon>
        <taxon>Diplostraca</taxon>
        <taxon>Cladocera</taxon>
        <taxon>Anomopoda</taxon>
        <taxon>Daphniidae</taxon>
        <taxon>Daphnia</taxon>
    </lineage>
</organism>
<evidence type="ECO:0000256" key="3">
    <source>
        <dbReference type="ARBA" id="ARBA00023002"/>
    </source>
</evidence>
<keyword evidence="3" id="KW-0560">Oxidoreductase</keyword>
<feature type="binding site" evidence="5">
    <location>
        <position position="114"/>
    </location>
    <ligand>
        <name>substrate</name>
    </ligand>
</feature>
<dbReference type="OrthoDB" id="416253at2759"/>
<dbReference type="InterPro" id="IPR018170">
    <property type="entry name" value="Aldo/ket_reductase_CS"/>
</dbReference>
<evidence type="ECO:0000256" key="2">
    <source>
        <dbReference type="ARBA" id="ARBA00022857"/>
    </source>
</evidence>
<dbReference type="PROSITE" id="PS00062">
    <property type="entry name" value="ALDOKETO_REDUCTASE_2"/>
    <property type="match status" value="1"/>
</dbReference>
<evidence type="ECO:0000256" key="4">
    <source>
        <dbReference type="PIRSR" id="PIRSR000097-1"/>
    </source>
</evidence>
<dbReference type="PANTHER" id="PTHR11732">
    <property type="entry name" value="ALDO/KETO REDUCTASE"/>
    <property type="match status" value="1"/>
</dbReference>
<evidence type="ECO:0000313" key="9">
    <source>
        <dbReference type="Proteomes" id="UP000076858"/>
    </source>
</evidence>
<dbReference type="PROSITE" id="PS00063">
    <property type="entry name" value="ALDOKETO_REDUCTASE_3"/>
    <property type="match status" value="1"/>
</dbReference>
<keyword evidence="9" id="KW-1185">Reference proteome</keyword>
<dbReference type="InterPro" id="IPR023210">
    <property type="entry name" value="NADP_OxRdtase_dom"/>
</dbReference>
<gene>
    <name evidence="8" type="ORF">APZ42_017728</name>
</gene>
<protein>
    <submittedName>
        <fullName evidence="8">Alcohol dehydrogenase A</fullName>
    </submittedName>
</protein>
<comment type="similarity">
    <text evidence="1">Belongs to the aldo/keto reductase family.</text>
</comment>
<dbReference type="Gene3D" id="3.20.20.100">
    <property type="entry name" value="NADP-dependent oxidoreductase domain"/>
    <property type="match status" value="1"/>
</dbReference>
<evidence type="ECO:0000313" key="8">
    <source>
        <dbReference type="EMBL" id="KZS16524.1"/>
    </source>
</evidence>
<feature type="active site" description="Proton donor" evidence="4">
    <location>
        <position position="52"/>
    </location>
</feature>
<dbReference type="SUPFAM" id="SSF51430">
    <property type="entry name" value="NAD(P)-linked oxidoreductase"/>
    <property type="match status" value="1"/>
</dbReference>
<accession>A0A164ZMP8</accession>
<reference evidence="8 9" key="1">
    <citation type="submission" date="2016-03" db="EMBL/GenBank/DDBJ databases">
        <title>EvidentialGene: Evidence-directed Construction of Genes on Genomes.</title>
        <authorList>
            <person name="Gilbert D.G."/>
            <person name="Choi J.-H."/>
            <person name="Mockaitis K."/>
            <person name="Colbourne J."/>
            <person name="Pfrender M."/>
        </authorList>
    </citation>
    <scope>NUCLEOTIDE SEQUENCE [LARGE SCALE GENOMIC DNA]</scope>
    <source>
        <strain evidence="8 9">Xinb3</strain>
        <tissue evidence="8">Complete organism</tissue>
    </source>
</reference>